<evidence type="ECO:0000313" key="5">
    <source>
        <dbReference type="Proteomes" id="UP001642464"/>
    </source>
</evidence>
<dbReference type="InterPro" id="IPR045121">
    <property type="entry name" value="CoAse"/>
</dbReference>
<dbReference type="Pfam" id="PF00293">
    <property type="entry name" value="NUDIX"/>
    <property type="match status" value="1"/>
</dbReference>
<protein>
    <submittedName>
        <fullName evidence="4">Uncharacterized protein C14C4.10c</fullName>
    </submittedName>
</protein>
<evidence type="ECO:0000256" key="2">
    <source>
        <dbReference type="SAM" id="Phobius"/>
    </source>
</evidence>
<keyword evidence="5" id="KW-1185">Reference proteome</keyword>
<evidence type="ECO:0000313" key="4">
    <source>
        <dbReference type="EMBL" id="CAK9086785.1"/>
    </source>
</evidence>
<name>A0ABP0QH35_9DINO</name>
<dbReference type="PROSITE" id="PS51462">
    <property type="entry name" value="NUDIX"/>
    <property type="match status" value="1"/>
</dbReference>
<comment type="caution">
    <text evidence="4">The sequence shown here is derived from an EMBL/GenBank/DDBJ whole genome shotgun (WGS) entry which is preliminary data.</text>
</comment>
<evidence type="ECO:0000256" key="1">
    <source>
        <dbReference type="SAM" id="Coils"/>
    </source>
</evidence>
<keyword evidence="2" id="KW-1133">Transmembrane helix</keyword>
<accession>A0ABP0QH35</accession>
<dbReference type="EMBL" id="CAXAMM010039485">
    <property type="protein sequence ID" value="CAK9086785.1"/>
    <property type="molecule type" value="Genomic_DNA"/>
</dbReference>
<keyword evidence="2" id="KW-0812">Transmembrane</keyword>
<dbReference type="InterPro" id="IPR000086">
    <property type="entry name" value="NUDIX_hydrolase_dom"/>
</dbReference>
<feature type="domain" description="Nudix hydrolase" evidence="3">
    <location>
        <begin position="520"/>
        <end position="686"/>
    </location>
</feature>
<proteinExistence type="predicted"/>
<dbReference type="PANTHER" id="PTHR12992:SF44">
    <property type="entry name" value="NUDIX HYDROLASE DOMAIN-CONTAINING PROTEIN"/>
    <property type="match status" value="1"/>
</dbReference>
<dbReference type="Gene3D" id="3.90.79.10">
    <property type="entry name" value="Nucleoside Triphosphate Pyrophosphohydrolase"/>
    <property type="match status" value="1"/>
</dbReference>
<evidence type="ECO:0000259" key="3">
    <source>
        <dbReference type="PROSITE" id="PS51462"/>
    </source>
</evidence>
<keyword evidence="1" id="KW-0175">Coiled coil</keyword>
<feature type="transmembrane region" description="Helical" evidence="2">
    <location>
        <begin position="789"/>
        <end position="811"/>
    </location>
</feature>
<dbReference type="InterPro" id="IPR015797">
    <property type="entry name" value="NUDIX_hydrolase-like_dom_sf"/>
</dbReference>
<dbReference type="Proteomes" id="UP001642464">
    <property type="component" value="Unassembled WGS sequence"/>
</dbReference>
<dbReference type="SUPFAM" id="SSF55811">
    <property type="entry name" value="Nudix"/>
    <property type="match status" value="1"/>
</dbReference>
<keyword evidence="2" id="KW-0472">Membrane</keyword>
<organism evidence="4 5">
    <name type="scientific">Durusdinium trenchii</name>
    <dbReference type="NCBI Taxonomy" id="1381693"/>
    <lineage>
        <taxon>Eukaryota</taxon>
        <taxon>Sar</taxon>
        <taxon>Alveolata</taxon>
        <taxon>Dinophyceae</taxon>
        <taxon>Suessiales</taxon>
        <taxon>Symbiodiniaceae</taxon>
        <taxon>Durusdinium</taxon>
    </lineage>
</organism>
<reference evidence="4 5" key="1">
    <citation type="submission" date="2024-02" db="EMBL/GenBank/DDBJ databases">
        <authorList>
            <person name="Chen Y."/>
            <person name="Shah S."/>
            <person name="Dougan E. K."/>
            <person name="Thang M."/>
            <person name="Chan C."/>
        </authorList>
    </citation>
    <scope>NUCLEOTIDE SEQUENCE [LARGE SCALE GENOMIC DNA]</scope>
</reference>
<dbReference type="PANTHER" id="PTHR12992">
    <property type="entry name" value="NUDIX HYDROLASE"/>
    <property type="match status" value="1"/>
</dbReference>
<feature type="coiled-coil region" evidence="1">
    <location>
        <begin position="270"/>
        <end position="326"/>
    </location>
</feature>
<sequence length="881" mass="98174">MRRRRGGGRPNAKVETTPSSFDALQIVGCKDDVVGPIIRGSYTLQEKNHDRPVFRKDEKVGSKGTTDVLLYFWDDKESPDFSGWWFGPQIGGDEVWAFHPDTTAKSPPTSGWQCPFDGPIDSSIEIVPKLVKGAQAPGRQPGTARKEVVTVVRTAAEQEALRQKELELMRQHEQISIRLQEERERLVIQRQEELERRKIMEAERKEREHHVRLLLRRALEKLRLAKPATIKELTLEVDKLMVKEGDLLGRSLRVEAEKVKHEAKLRVSKIAQFLQRADMKKREAEESKRQQEEASKKLIEQVEQYVENVEAMAESLEEKINSLEDTTEAPSDAELECWTEAVVQADKVVEEAFQTCMAFVKENTEAIAEVDYDGRPGKELLQPLIGRASTAQGKRLGASGMASIREVALQRRAVALEALERKGLAEALLEREKAIFKRYDSDGDDRMTIADALQYARSEFGFEACPSALERLFLNLADRWGKVSDPKSGVYRTTSFSMISGKVGSEIPAPETTGQGEGGTWRAAVALIFRVRAAGGSGAAPLNVEELLKGKAEDESLAVELLYILRTSRVGDKWSGHVAFPGGKREADDPDDRAAAARETAEEIGLNLESDDFLFLGQLDDRVVTGGGRIIPGFFLAPLVWLQRSEVTPAITMQASEVAAWRWVPLKALSPEEVKFDVPLQISGHLASMLVPFPCLPALTLVNMPSIDLQALEPLEASTSDPHVLFRLWGLTLRATSDALVLGAGIDRELPWPPLQFRFRVANLLLAACCSTQELRFFRRQHRMRGRHLGALLVCLGLFCALLAATLKLLARPVCLNQVSLVPGSLMDRFSAKSSTSLRAHDPLRQMGAFGVRHDKMVASRMMGLTRGMARCAKKRNELER</sequence>
<gene>
    <name evidence="4" type="ORF">SCF082_LOCUS41049</name>
</gene>